<organism evidence="5 6">
    <name type="scientific">Dyella humi</name>
    <dbReference type="NCBI Taxonomy" id="1770547"/>
    <lineage>
        <taxon>Bacteria</taxon>
        <taxon>Pseudomonadati</taxon>
        <taxon>Pseudomonadota</taxon>
        <taxon>Gammaproteobacteria</taxon>
        <taxon>Lysobacterales</taxon>
        <taxon>Rhodanobacteraceae</taxon>
        <taxon>Dyella</taxon>
    </lineage>
</organism>
<evidence type="ECO:0000256" key="3">
    <source>
        <dbReference type="SAM" id="MobiDB-lite"/>
    </source>
</evidence>
<keyword evidence="6" id="KW-1185">Reference proteome</keyword>
<sequence length="117" mass="12680">MATSQHPPSAPDSSAANGKTTMTIRLSGKDRRVLIESVSRDLESIDDALRRHDQAGLLECIHSLKGALFIVGEHSAANDCGIAEQSVQALGLDKCGHDIEYLKASLHQLLERYAKND</sequence>
<evidence type="ECO:0000313" key="6">
    <source>
        <dbReference type="Proteomes" id="UP001620409"/>
    </source>
</evidence>
<feature type="region of interest" description="Disordered" evidence="3">
    <location>
        <begin position="1"/>
        <end position="22"/>
    </location>
</feature>
<feature type="domain" description="HPt" evidence="4">
    <location>
        <begin position="23"/>
        <end position="117"/>
    </location>
</feature>
<keyword evidence="2" id="KW-0597">Phosphoprotein</keyword>
<dbReference type="InterPro" id="IPR008207">
    <property type="entry name" value="Sig_transdc_His_kin_Hpt_dom"/>
</dbReference>
<comment type="caution">
    <text evidence="5">The sequence shown here is derived from an EMBL/GenBank/DDBJ whole genome shotgun (WGS) entry which is preliminary data.</text>
</comment>
<evidence type="ECO:0000256" key="2">
    <source>
        <dbReference type="PROSITE-ProRule" id="PRU00110"/>
    </source>
</evidence>
<dbReference type="InterPro" id="IPR036641">
    <property type="entry name" value="HPT_dom_sf"/>
</dbReference>
<gene>
    <name evidence="5" type="ORF">ISP18_05235</name>
</gene>
<dbReference type="EMBL" id="JADIKI010000022">
    <property type="protein sequence ID" value="MFK2853985.1"/>
    <property type="molecule type" value="Genomic_DNA"/>
</dbReference>
<evidence type="ECO:0000256" key="1">
    <source>
        <dbReference type="ARBA" id="ARBA00023012"/>
    </source>
</evidence>
<dbReference type="Gene3D" id="1.20.120.160">
    <property type="entry name" value="HPT domain"/>
    <property type="match status" value="1"/>
</dbReference>
<dbReference type="SUPFAM" id="SSF47226">
    <property type="entry name" value="Histidine-containing phosphotransfer domain, HPT domain"/>
    <property type="match status" value="1"/>
</dbReference>
<feature type="modified residue" description="Phosphohistidine" evidence="2">
    <location>
        <position position="62"/>
    </location>
</feature>
<evidence type="ECO:0000259" key="4">
    <source>
        <dbReference type="PROSITE" id="PS50894"/>
    </source>
</evidence>
<protein>
    <submittedName>
        <fullName evidence="5">Hpt domain-containing protein</fullName>
    </submittedName>
</protein>
<dbReference type="Pfam" id="PF01627">
    <property type="entry name" value="Hpt"/>
    <property type="match status" value="1"/>
</dbReference>
<keyword evidence="1" id="KW-0902">Two-component regulatory system</keyword>
<dbReference type="PROSITE" id="PS50894">
    <property type="entry name" value="HPT"/>
    <property type="match status" value="1"/>
</dbReference>
<reference evidence="5 6" key="1">
    <citation type="submission" date="2020-10" db="EMBL/GenBank/DDBJ databases">
        <title>Phylogeny of dyella-like bacteria.</title>
        <authorList>
            <person name="Fu J."/>
        </authorList>
    </citation>
    <scope>NUCLEOTIDE SEQUENCE [LARGE SCALE GENOMIC DNA]</scope>
    <source>
        <strain evidence="5 6">DHG40</strain>
    </source>
</reference>
<accession>A0ABW8IFM1</accession>
<name>A0ABW8IFM1_9GAMM</name>
<proteinExistence type="predicted"/>
<evidence type="ECO:0000313" key="5">
    <source>
        <dbReference type="EMBL" id="MFK2853985.1"/>
    </source>
</evidence>
<dbReference type="Proteomes" id="UP001620409">
    <property type="component" value="Unassembled WGS sequence"/>
</dbReference>